<evidence type="ECO:0000256" key="2">
    <source>
        <dbReference type="ARBA" id="ARBA00010400"/>
    </source>
</evidence>
<dbReference type="InterPro" id="IPR031825">
    <property type="entry name" value="RXLR"/>
</dbReference>
<feature type="region of interest" description="Disordered" evidence="6">
    <location>
        <begin position="46"/>
        <end position="75"/>
    </location>
</feature>
<keyword evidence="8" id="KW-1185">Reference proteome</keyword>
<feature type="chain" id="PRO_5035965538" description="RxLR effector protein" evidence="5">
    <location>
        <begin position="22"/>
        <end position="164"/>
    </location>
</feature>
<name>A0A8T1VWK1_9STRA</name>
<comment type="subcellular location">
    <subcellularLocation>
        <location evidence="1 5">Secreted</location>
    </subcellularLocation>
</comment>
<keyword evidence="3 5" id="KW-0964">Secreted</keyword>
<evidence type="ECO:0000256" key="5">
    <source>
        <dbReference type="RuleBase" id="RU367124"/>
    </source>
</evidence>
<sequence>MRPLSYFLVAVAVMTYPASSALSTGGTISGSKETVKLGSALTGVRSLREGETDGGRPLATHKKDGPSHEEEERGWFGSSTSNLAYGAENLDLGLMKAKYLENGELYQQMRGDAAKRYEVYAIWKGTGYSTATVKRAMKKLDTSKDYKIFEKEYKKFKAGDLSFE</sequence>
<dbReference type="OrthoDB" id="141637at2759"/>
<dbReference type="AlphaFoldDB" id="A0A8T1VWK1"/>
<dbReference type="Proteomes" id="UP000694044">
    <property type="component" value="Unassembled WGS sequence"/>
</dbReference>
<comment type="domain">
    <text evidence="5">The RxLR-dEER motif acts to carry the protein into the host cell cytoplasm through binding to cell surface phosphatidylinositol-3-phosphate.</text>
</comment>
<evidence type="ECO:0000256" key="6">
    <source>
        <dbReference type="SAM" id="MobiDB-lite"/>
    </source>
</evidence>
<evidence type="ECO:0000256" key="1">
    <source>
        <dbReference type="ARBA" id="ARBA00004613"/>
    </source>
</evidence>
<feature type="compositionally biased region" description="Basic and acidic residues" evidence="6">
    <location>
        <begin position="61"/>
        <end position="74"/>
    </location>
</feature>
<comment type="caution">
    <text evidence="7">The sequence shown here is derived from an EMBL/GenBank/DDBJ whole genome shotgun (WGS) entry which is preliminary data.</text>
</comment>
<feature type="signal peptide" evidence="5">
    <location>
        <begin position="1"/>
        <end position="21"/>
    </location>
</feature>
<dbReference type="EMBL" id="JAGDFM010000113">
    <property type="protein sequence ID" value="KAG7385842.1"/>
    <property type="molecule type" value="Genomic_DNA"/>
</dbReference>
<reference evidence="7" key="1">
    <citation type="submission" date="2021-02" db="EMBL/GenBank/DDBJ databases">
        <authorList>
            <person name="Palmer J.M."/>
        </authorList>
    </citation>
    <scope>NUCLEOTIDE SEQUENCE</scope>
    <source>
        <strain evidence="7">SCRP734</strain>
    </source>
</reference>
<accession>A0A8T1VWK1</accession>
<protein>
    <recommendedName>
        <fullName evidence="5">RxLR effector protein</fullName>
    </recommendedName>
</protein>
<dbReference type="Pfam" id="PF16810">
    <property type="entry name" value="RXLR"/>
    <property type="match status" value="1"/>
</dbReference>
<dbReference type="GO" id="GO:0005576">
    <property type="term" value="C:extracellular region"/>
    <property type="evidence" value="ECO:0007669"/>
    <property type="project" value="UniProtKB-SubCell"/>
</dbReference>
<evidence type="ECO:0000313" key="8">
    <source>
        <dbReference type="Proteomes" id="UP000694044"/>
    </source>
</evidence>
<proteinExistence type="inferred from homology"/>
<organism evidence="7 8">
    <name type="scientific">Phytophthora pseudosyringae</name>
    <dbReference type="NCBI Taxonomy" id="221518"/>
    <lineage>
        <taxon>Eukaryota</taxon>
        <taxon>Sar</taxon>
        <taxon>Stramenopiles</taxon>
        <taxon>Oomycota</taxon>
        <taxon>Peronosporomycetes</taxon>
        <taxon>Peronosporales</taxon>
        <taxon>Peronosporaceae</taxon>
        <taxon>Phytophthora</taxon>
    </lineage>
</organism>
<comment type="similarity">
    <text evidence="2 5">Belongs to the RxLR effector family.</text>
</comment>
<comment type="function">
    <text evidence="5">Effector that suppresses plant defense responses during pathogen infection.</text>
</comment>
<evidence type="ECO:0000256" key="3">
    <source>
        <dbReference type="ARBA" id="ARBA00022525"/>
    </source>
</evidence>
<evidence type="ECO:0000256" key="4">
    <source>
        <dbReference type="ARBA" id="ARBA00022729"/>
    </source>
</evidence>
<evidence type="ECO:0000313" key="7">
    <source>
        <dbReference type="EMBL" id="KAG7385842.1"/>
    </source>
</evidence>
<keyword evidence="4 5" id="KW-0732">Signal</keyword>
<gene>
    <name evidence="7" type="ORF">PHYPSEUDO_000993</name>
</gene>